<protein>
    <submittedName>
        <fullName evidence="1">Uncharacterized protein</fullName>
    </submittedName>
</protein>
<accession>A0A3B0YK97</accession>
<reference evidence="1" key="1">
    <citation type="submission" date="2018-06" db="EMBL/GenBank/DDBJ databases">
        <authorList>
            <person name="Zhirakovskaya E."/>
        </authorList>
    </citation>
    <scope>NUCLEOTIDE SEQUENCE</scope>
</reference>
<proteinExistence type="predicted"/>
<dbReference type="AlphaFoldDB" id="A0A3B0YK97"/>
<name>A0A3B0YK97_9ZZZZ</name>
<dbReference type="EMBL" id="UOFJ01000414">
    <property type="protein sequence ID" value="VAW69334.1"/>
    <property type="molecule type" value="Genomic_DNA"/>
</dbReference>
<evidence type="ECO:0000313" key="1">
    <source>
        <dbReference type="EMBL" id="VAW69334.1"/>
    </source>
</evidence>
<gene>
    <name evidence="1" type="ORF">MNBD_GAMMA10-2749</name>
</gene>
<organism evidence="1">
    <name type="scientific">hydrothermal vent metagenome</name>
    <dbReference type="NCBI Taxonomy" id="652676"/>
    <lineage>
        <taxon>unclassified sequences</taxon>
        <taxon>metagenomes</taxon>
        <taxon>ecological metagenomes</taxon>
    </lineage>
</organism>
<sequence>MDVFYRLKFSFSLNFYTKQAGFDDFPENKLTETIHFKKNDKICLFSVFTKLGVSLSL</sequence>